<protein>
    <submittedName>
        <fullName evidence="1">Uncharacterized protein</fullName>
    </submittedName>
</protein>
<dbReference type="AlphaFoldDB" id="A0A1B0AZB0"/>
<accession>A0A1B0AZB0</accession>
<evidence type="ECO:0000313" key="1">
    <source>
        <dbReference type="EnsemblMetazoa" id="GPPI013692-PA"/>
    </source>
</evidence>
<sequence length="91" mass="10295">LIKFIHSLQFPPRRSVGKYSHNNLCSDSLSVNSMVTSSLFMRPHFVDHGLAKSQQMEQRTFARVQKFTLAPIDAKYYTVKCEGGGELGFGR</sequence>
<keyword evidence="2" id="KW-1185">Reference proteome</keyword>
<dbReference type="VEuPathDB" id="VectorBase:GPPI013692"/>
<reference evidence="1" key="2">
    <citation type="submission" date="2020-05" db="UniProtKB">
        <authorList>
            <consortium name="EnsemblMetazoa"/>
        </authorList>
    </citation>
    <scope>IDENTIFICATION</scope>
    <source>
        <strain evidence="1">IAEA</strain>
    </source>
</reference>
<proteinExistence type="predicted"/>
<dbReference type="EnsemblMetazoa" id="GPPI013692-RA">
    <property type="protein sequence ID" value="GPPI013692-PA"/>
    <property type="gene ID" value="GPPI013692"/>
</dbReference>
<organism evidence="1 2">
    <name type="scientific">Glossina palpalis gambiensis</name>
    <dbReference type="NCBI Taxonomy" id="67801"/>
    <lineage>
        <taxon>Eukaryota</taxon>
        <taxon>Metazoa</taxon>
        <taxon>Ecdysozoa</taxon>
        <taxon>Arthropoda</taxon>
        <taxon>Hexapoda</taxon>
        <taxon>Insecta</taxon>
        <taxon>Pterygota</taxon>
        <taxon>Neoptera</taxon>
        <taxon>Endopterygota</taxon>
        <taxon>Diptera</taxon>
        <taxon>Brachycera</taxon>
        <taxon>Muscomorpha</taxon>
        <taxon>Hippoboscoidea</taxon>
        <taxon>Glossinidae</taxon>
        <taxon>Glossina</taxon>
    </lineage>
</organism>
<dbReference type="EMBL" id="JXJN01006223">
    <property type="status" value="NOT_ANNOTATED_CDS"/>
    <property type="molecule type" value="Genomic_DNA"/>
</dbReference>
<evidence type="ECO:0000313" key="2">
    <source>
        <dbReference type="Proteomes" id="UP000092460"/>
    </source>
</evidence>
<reference evidence="2" key="1">
    <citation type="submission" date="2015-01" db="EMBL/GenBank/DDBJ databases">
        <authorList>
            <person name="Aksoy S."/>
            <person name="Warren W."/>
            <person name="Wilson R.K."/>
        </authorList>
    </citation>
    <scope>NUCLEOTIDE SEQUENCE [LARGE SCALE GENOMIC DNA]</scope>
    <source>
        <strain evidence="2">IAEA</strain>
    </source>
</reference>
<dbReference type="Proteomes" id="UP000092460">
    <property type="component" value="Unassembled WGS sequence"/>
</dbReference>
<name>A0A1B0AZB0_9MUSC</name>